<dbReference type="VEuPathDB" id="FungiDB:C8Q69DRAFT_29493"/>
<keyword evidence="2" id="KW-1185">Reference proteome</keyword>
<dbReference type="GeneID" id="39596347"/>
<dbReference type="STRING" id="264951.A0A443I697"/>
<dbReference type="EMBL" id="RCNU01000001">
    <property type="protein sequence ID" value="RWQ99561.1"/>
    <property type="molecule type" value="Genomic_DNA"/>
</dbReference>
<organism evidence="1 2">
    <name type="scientific">Byssochlamys spectabilis</name>
    <name type="common">Paecilomyces variotii</name>
    <dbReference type="NCBI Taxonomy" id="264951"/>
    <lineage>
        <taxon>Eukaryota</taxon>
        <taxon>Fungi</taxon>
        <taxon>Dikarya</taxon>
        <taxon>Ascomycota</taxon>
        <taxon>Pezizomycotina</taxon>
        <taxon>Eurotiomycetes</taxon>
        <taxon>Eurotiomycetidae</taxon>
        <taxon>Eurotiales</taxon>
        <taxon>Thermoascaceae</taxon>
        <taxon>Paecilomyces</taxon>
    </lineage>
</organism>
<gene>
    <name evidence="1" type="ORF">C8Q69DRAFT_29493</name>
</gene>
<comment type="caution">
    <text evidence="1">The sequence shown here is derived from an EMBL/GenBank/DDBJ whole genome shotgun (WGS) entry which is preliminary data.</text>
</comment>
<sequence>MSTTAATTAAATTAASSSAACGAKLYEIPIKDAACAVPSKGNYTDVMKECCKVASVHSYDNNCGLYCLAQEQSVGDLSSCLTSHGVKYGDAFCNTNSSATATAKVSSSEATSSATKTGSSASSTSSHNAAAAVVPPQAISKSGLGLLALLFCSTVMGALV</sequence>
<dbReference type="RefSeq" id="XP_028489206.1">
    <property type="nucleotide sequence ID" value="XM_028627070.1"/>
</dbReference>
<dbReference type="AlphaFoldDB" id="A0A443I697"/>
<evidence type="ECO:0000313" key="2">
    <source>
        <dbReference type="Proteomes" id="UP000283841"/>
    </source>
</evidence>
<dbReference type="Proteomes" id="UP000283841">
    <property type="component" value="Unassembled WGS sequence"/>
</dbReference>
<name>A0A443I697_BYSSP</name>
<accession>A0A443I697</accession>
<protein>
    <submittedName>
        <fullName evidence="1">Uncharacterized protein</fullName>
    </submittedName>
</protein>
<evidence type="ECO:0000313" key="1">
    <source>
        <dbReference type="EMBL" id="RWQ99561.1"/>
    </source>
</evidence>
<reference evidence="1 2" key="1">
    <citation type="journal article" date="2018" name="Front. Microbiol.">
        <title>Genomic and genetic insights into a cosmopolitan fungus, Paecilomyces variotii (Eurotiales).</title>
        <authorList>
            <person name="Urquhart A.S."/>
            <person name="Mondo S.J."/>
            <person name="Makela M.R."/>
            <person name="Hane J.K."/>
            <person name="Wiebenga A."/>
            <person name="He G."/>
            <person name="Mihaltcheva S."/>
            <person name="Pangilinan J."/>
            <person name="Lipzen A."/>
            <person name="Barry K."/>
            <person name="de Vries R.P."/>
            <person name="Grigoriev I.V."/>
            <person name="Idnurm A."/>
        </authorList>
    </citation>
    <scope>NUCLEOTIDE SEQUENCE [LARGE SCALE GENOMIC DNA]</scope>
    <source>
        <strain evidence="1 2">CBS 101075</strain>
    </source>
</reference>
<proteinExistence type="predicted"/>